<evidence type="ECO:0000256" key="1">
    <source>
        <dbReference type="SAM" id="MobiDB-lite"/>
    </source>
</evidence>
<protein>
    <recommendedName>
        <fullName evidence="4">F-box domain-containing protein</fullName>
    </recommendedName>
</protein>
<accession>A0A3N4J065</accession>
<evidence type="ECO:0000313" key="3">
    <source>
        <dbReference type="Proteomes" id="UP000276215"/>
    </source>
</evidence>
<keyword evidence="3" id="KW-1185">Reference proteome</keyword>
<organism evidence="2 3">
    <name type="scientific">Choiromyces venosus 120613-1</name>
    <dbReference type="NCBI Taxonomy" id="1336337"/>
    <lineage>
        <taxon>Eukaryota</taxon>
        <taxon>Fungi</taxon>
        <taxon>Dikarya</taxon>
        <taxon>Ascomycota</taxon>
        <taxon>Pezizomycotina</taxon>
        <taxon>Pezizomycetes</taxon>
        <taxon>Pezizales</taxon>
        <taxon>Tuberaceae</taxon>
        <taxon>Choiromyces</taxon>
    </lineage>
</organism>
<dbReference type="Proteomes" id="UP000276215">
    <property type="component" value="Unassembled WGS sequence"/>
</dbReference>
<evidence type="ECO:0008006" key="4">
    <source>
        <dbReference type="Google" id="ProtNLM"/>
    </source>
</evidence>
<dbReference type="AlphaFoldDB" id="A0A3N4J065"/>
<evidence type="ECO:0000313" key="2">
    <source>
        <dbReference type="EMBL" id="RPA89830.1"/>
    </source>
</evidence>
<feature type="region of interest" description="Disordered" evidence="1">
    <location>
        <begin position="306"/>
        <end position="330"/>
    </location>
</feature>
<dbReference type="OrthoDB" id="5328449at2759"/>
<sequence>MTSLELLATELLLNIAQYVDIPEEFTIIDGPNEQPSLKNLSLTCRRLRAVCFPFLFRSVKLPLENGHTQRSIEELRGFIRDNVLERTIESMGLAMGPQWNGGKVGLELKKFLWEISVKSLSIRQYRTTYLGLREKSARWPYFLDTLEGLRLDEVDDENDLKMLLLKQCPIRLLHVNDGSFRSLYEDEDHYFQGIAEYGPGIASFKPSVFPNLTTVVYHAAWPPYNRFDGFLQFVAKLPVIEELEVKLMGGEDLELDLKRKAYKIPPDAVRFREMVSAYQILAWRVGTTSSLQRLIIRDHRIPYHGETDPPQYFAEGPVGTYEKRKDAQTS</sequence>
<gene>
    <name evidence="2" type="ORF">L873DRAFT_1720392</name>
</gene>
<dbReference type="EMBL" id="ML120554">
    <property type="protein sequence ID" value="RPA89830.1"/>
    <property type="molecule type" value="Genomic_DNA"/>
</dbReference>
<proteinExistence type="predicted"/>
<reference evidence="2 3" key="1">
    <citation type="journal article" date="2018" name="Nat. Ecol. Evol.">
        <title>Pezizomycetes genomes reveal the molecular basis of ectomycorrhizal truffle lifestyle.</title>
        <authorList>
            <person name="Murat C."/>
            <person name="Payen T."/>
            <person name="Noel B."/>
            <person name="Kuo A."/>
            <person name="Morin E."/>
            <person name="Chen J."/>
            <person name="Kohler A."/>
            <person name="Krizsan K."/>
            <person name="Balestrini R."/>
            <person name="Da Silva C."/>
            <person name="Montanini B."/>
            <person name="Hainaut M."/>
            <person name="Levati E."/>
            <person name="Barry K.W."/>
            <person name="Belfiori B."/>
            <person name="Cichocki N."/>
            <person name="Clum A."/>
            <person name="Dockter R.B."/>
            <person name="Fauchery L."/>
            <person name="Guy J."/>
            <person name="Iotti M."/>
            <person name="Le Tacon F."/>
            <person name="Lindquist E.A."/>
            <person name="Lipzen A."/>
            <person name="Malagnac F."/>
            <person name="Mello A."/>
            <person name="Molinier V."/>
            <person name="Miyauchi S."/>
            <person name="Poulain J."/>
            <person name="Riccioni C."/>
            <person name="Rubini A."/>
            <person name="Sitrit Y."/>
            <person name="Splivallo R."/>
            <person name="Traeger S."/>
            <person name="Wang M."/>
            <person name="Zifcakova L."/>
            <person name="Wipf D."/>
            <person name="Zambonelli A."/>
            <person name="Paolocci F."/>
            <person name="Nowrousian M."/>
            <person name="Ottonello S."/>
            <person name="Baldrian P."/>
            <person name="Spatafora J.W."/>
            <person name="Henrissat B."/>
            <person name="Nagy L.G."/>
            <person name="Aury J.M."/>
            <person name="Wincker P."/>
            <person name="Grigoriev I.V."/>
            <person name="Bonfante P."/>
            <person name="Martin F.M."/>
        </authorList>
    </citation>
    <scope>NUCLEOTIDE SEQUENCE [LARGE SCALE GENOMIC DNA]</scope>
    <source>
        <strain evidence="2 3">120613-1</strain>
    </source>
</reference>
<feature type="compositionally biased region" description="Basic and acidic residues" evidence="1">
    <location>
        <begin position="321"/>
        <end position="330"/>
    </location>
</feature>
<name>A0A3N4J065_9PEZI</name>